<dbReference type="SMART" id="SM00256">
    <property type="entry name" value="FBOX"/>
    <property type="match status" value="1"/>
</dbReference>
<dbReference type="EMBL" id="PDCK01000043">
    <property type="protein sequence ID" value="PRQ29554.1"/>
    <property type="molecule type" value="Genomic_DNA"/>
</dbReference>
<dbReference type="InterPro" id="IPR000504">
    <property type="entry name" value="RRM_dom"/>
</dbReference>
<proteinExistence type="predicted"/>
<dbReference type="SUPFAM" id="SSF81383">
    <property type="entry name" value="F-box domain"/>
    <property type="match status" value="1"/>
</dbReference>
<feature type="domain" description="RRM" evidence="2">
    <location>
        <begin position="57"/>
        <end position="134"/>
    </location>
</feature>
<dbReference type="Proteomes" id="UP000238479">
    <property type="component" value="Chromosome 5"/>
</dbReference>
<dbReference type="InterPro" id="IPR012677">
    <property type="entry name" value="Nucleotide-bd_a/b_plait_sf"/>
</dbReference>
<dbReference type="InterPro" id="IPR036047">
    <property type="entry name" value="F-box-like_dom_sf"/>
</dbReference>
<dbReference type="SMART" id="SM00360">
    <property type="entry name" value="RRM"/>
    <property type="match status" value="1"/>
</dbReference>
<dbReference type="PANTHER" id="PTHR38926:SF2">
    <property type="entry name" value="F-BOX_LRR-REPEAT PROTEIN 21-RELATED"/>
    <property type="match status" value="1"/>
</dbReference>
<keyword evidence="1" id="KW-0694">RNA-binding</keyword>
<evidence type="ECO:0000256" key="1">
    <source>
        <dbReference type="PROSITE-ProRule" id="PRU00176"/>
    </source>
</evidence>
<comment type="caution">
    <text evidence="4">The sequence shown here is derived from an EMBL/GenBank/DDBJ whole genome shotgun (WGS) entry which is preliminary data.</text>
</comment>
<organism evidence="4 5">
    <name type="scientific">Rosa chinensis</name>
    <name type="common">China rose</name>
    <dbReference type="NCBI Taxonomy" id="74649"/>
    <lineage>
        <taxon>Eukaryota</taxon>
        <taxon>Viridiplantae</taxon>
        <taxon>Streptophyta</taxon>
        <taxon>Embryophyta</taxon>
        <taxon>Tracheophyta</taxon>
        <taxon>Spermatophyta</taxon>
        <taxon>Magnoliopsida</taxon>
        <taxon>eudicotyledons</taxon>
        <taxon>Gunneridae</taxon>
        <taxon>Pentapetalae</taxon>
        <taxon>rosids</taxon>
        <taxon>fabids</taxon>
        <taxon>Rosales</taxon>
        <taxon>Rosaceae</taxon>
        <taxon>Rosoideae</taxon>
        <taxon>Rosoideae incertae sedis</taxon>
        <taxon>Rosa</taxon>
    </lineage>
</organism>
<dbReference type="CDD" id="cd22164">
    <property type="entry name" value="F-box_AtSKIP19-like"/>
    <property type="match status" value="1"/>
</dbReference>
<dbReference type="InterPro" id="IPR001810">
    <property type="entry name" value="F-box_dom"/>
</dbReference>
<dbReference type="PANTHER" id="PTHR38926">
    <property type="entry name" value="F-BOX DOMAIN CONTAINING PROTEIN, EXPRESSED"/>
    <property type="match status" value="1"/>
</dbReference>
<dbReference type="InterPro" id="IPR035979">
    <property type="entry name" value="RBD_domain_sf"/>
</dbReference>
<dbReference type="Gene3D" id="3.80.10.10">
    <property type="entry name" value="Ribonuclease Inhibitor"/>
    <property type="match status" value="1"/>
</dbReference>
<evidence type="ECO:0000313" key="4">
    <source>
        <dbReference type="EMBL" id="PRQ29554.1"/>
    </source>
</evidence>
<gene>
    <name evidence="4" type="ORF">RchiOBHm_Chr5g0015111</name>
</gene>
<dbReference type="PROSITE" id="PS50181">
    <property type="entry name" value="FBOX"/>
    <property type="match status" value="1"/>
</dbReference>
<sequence>MSYEGLEGITVSLNMLFCLVIGFKSYTIMQIDVKPYTPMGEKNKNQEDQNAEGYNSKRIFVGGLPHDLRDEEFKNYFENFGKITDWVVMYDRENNMPRGFGFVTFDSEEAVDDVLRKRFHELNYKSVEAKRAHSKNRNNMLMKPYDCYNLGTFGHCNPYCFSYGASYGYGYRLGYTSDNNIQNFGQYNPYCISYGAHYGYGHTGGFSYGAHYGYGYTGGFVYVPNPYSDLRTPISWAHSIDYGVWGSNFPNSPKSTSRNWTELPDDVTALILSRLGAIEILGTVQKVCMSWRKICKDSLMWHTIDMRNDGYSGVFFSLKMEKICRQAIDRSSGNLVDINVQNFGSDELLKYITNSSPGIKRLRLENCYVTNKGLIEAASKLQLLEDLEISRSPRSYSRQSGQTLEVIGRSCPLLTTFKYNGSWQRFYKRRATNEDALAIAETMHGLRQLQLFGNAVTNDGLAKILDCCPHLESLDLRDCFNLNLGGDLEIRCSKQIKRLQLPDDCPDDDSESTESFGAYDREASDFDFWSGHDITSDSDTEYDDYDVDDDYEFSIGKAKGQFFDFYLK</sequence>
<evidence type="ECO:0000259" key="2">
    <source>
        <dbReference type="PROSITE" id="PS50102"/>
    </source>
</evidence>
<dbReference type="PROSITE" id="PS50102">
    <property type="entry name" value="RRM"/>
    <property type="match status" value="1"/>
</dbReference>
<dbReference type="GO" id="GO:0003723">
    <property type="term" value="F:RNA binding"/>
    <property type="evidence" value="ECO:0007669"/>
    <property type="project" value="UniProtKB-UniRule"/>
</dbReference>
<dbReference type="Pfam" id="PF12937">
    <property type="entry name" value="F-box-like"/>
    <property type="match status" value="1"/>
</dbReference>
<feature type="domain" description="F-box" evidence="3">
    <location>
        <begin position="257"/>
        <end position="304"/>
    </location>
</feature>
<protein>
    <submittedName>
        <fullName evidence="4">Putative F-box domain, nucleotide-binding alpha-beta plait domain-containing protein</fullName>
    </submittedName>
</protein>
<accession>A0A2P6Q5W9</accession>
<dbReference type="Gene3D" id="3.30.70.330">
    <property type="match status" value="1"/>
</dbReference>
<reference evidence="4 5" key="1">
    <citation type="journal article" date="2018" name="Nat. Genet.">
        <title>The Rosa genome provides new insights in the design of modern roses.</title>
        <authorList>
            <person name="Bendahmane M."/>
        </authorList>
    </citation>
    <scope>NUCLEOTIDE SEQUENCE [LARGE SCALE GENOMIC DNA]</scope>
    <source>
        <strain evidence="5">cv. Old Blush</strain>
    </source>
</reference>
<keyword evidence="5" id="KW-1185">Reference proteome</keyword>
<dbReference type="Gene3D" id="1.20.1280.50">
    <property type="match status" value="1"/>
</dbReference>
<evidence type="ECO:0000259" key="3">
    <source>
        <dbReference type="PROSITE" id="PS50181"/>
    </source>
</evidence>
<dbReference type="SUPFAM" id="SSF54928">
    <property type="entry name" value="RNA-binding domain, RBD"/>
    <property type="match status" value="1"/>
</dbReference>
<dbReference type="AlphaFoldDB" id="A0A2P6Q5W9"/>
<dbReference type="Gramene" id="PRQ29554">
    <property type="protein sequence ID" value="PRQ29554"/>
    <property type="gene ID" value="RchiOBHm_Chr5g0015111"/>
</dbReference>
<name>A0A2P6Q5W9_ROSCH</name>
<dbReference type="InterPro" id="IPR032675">
    <property type="entry name" value="LRR_dom_sf"/>
</dbReference>
<dbReference type="SUPFAM" id="SSF52047">
    <property type="entry name" value="RNI-like"/>
    <property type="match status" value="1"/>
</dbReference>
<evidence type="ECO:0000313" key="5">
    <source>
        <dbReference type="Proteomes" id="UP000238479"/>
    </source>
</evidence>
<dbReference type="Pfam" id="PF00076">
    <property type="entry name" value="RRM_1"/>
    <property type="match status" value="1"/>
</dbReference>